<dbReference type="Gene3D" id="2.70.50.70">
    <property type="match status" value="1"/>
</dbReference>
<dbReference type="AlphaFoldDB" id="A0A6A6GJ71"/>
<evidence type="ECO:0000256" key="11">
    <source>
        <dbReference type="ARBA" id="ARBA00023277"/>
    </source>
</evidence>
<keyword evidence="10 15" id="KW-1015">Disulfide bond</keyword>
<dbReference type="InterPro" id="IPR049892">
    <property type="entry name" value="AA9"/>
</dbReference>
<evidence type="ECO:0000256" key="8">
    <source>
        <dbReference type="ARBA" id="ARBA00023008"/>
    </source>
</evidence>
<dbReference type="Proteomes" id="UP000799538">
    <property type="component" value="Unassembled WGS sequence"/>
</dbReference>
<evidence type="ECO:0000313" key="19">
    <source>
        <dbReference type="Proteomes" id="UP000799538"/>
    </source>
</evidence>
<organism evidence="18 19">
    <name type="scientific">Elsinoe ampelina</name>
    <dbReference type="NCBI Taxonomy" id="302913"/>
    <lineage>
        <taxon>Eukaryota</taxon>
        <taxon>Fungi</taxon>
        <taxon>Dikarya</taxon>
        <taxon>Ascomycota</taxon>
        <taxon>Pezizomycotina</taxon>
        <taxon>Dothideomycetes</taxon>
        <taxon>Dothideomycetidae</taxon>
        <taxon>Myriangiales</taxon>
        <taxon>Elsinoaceae</taxon>
        <taxon>Elsinoe</taxon>
    </lineage>
</organism>
<evidence type="ECO:0000256" key="6">
    <source>
        <dbReference type="ARBA" id="ARBA00023001"/>
    </source>
</evidence>
<dbReference type="EMBL" id="ML992503">
    <property type="protein sequence ID" value="KAF2225795.1"/>
    <property type="molecule type" value="Genomic_DNA"/>
</dbReference>
<dbReference type="GO" id="GO:0030248">
    <property type="term" value="F:cellulose binding"/>
    <property type="evidence" value="ECO:0007669"/>
    <property type="project" value="UniProtKB-UniRule"/>
</dbReference>
<dbReference type="Pfam" id="PF03443">
    <property type="entry name" value="AA9"/>
    <property type="match status" value="1"/>
</dbReference>
<evidence type="ECO:0000313" key="18">
    <source>
        <dbReference type="EMBL" id="KAF2225795.1"/>
    </source>
</evidence>
<comment type="similarity">
    <text evidence="13">Belongs to the polysaccharide monooxygenase AA9 family.</text>
</comment>
<evidence type="ECO:0000256" key="1">
    <source>
        <dbReference type="ARBA" id="ARBA00001973"/>
    </source>
</evidence>
<keyword evidence="12 15" id="KW-0624">Polysaccharide degradation</keyword>
<comment type="cofactor">
    <cofactor evidence="1">
        <name>Cu(2+)</name>
        <dbReference type="ChEBI" id="CHEBI:29036"/>
    </cofactor>
</comment>
<evidence type="ECO:0000256" key="3">
    <source>
        <dbReference type="ARBA" id="ARBA00022525"/>
    </source>
</evidence>
<comment type="catalytic activity">
    <reaction evidence="14 15">
        <text>[(1-&gt;4)-beta-D-glucosyl]n+m + reduced acceptor + O2 = 4-dehydro-beta-D-glucosyl-[(1-&gt;4)-beta-D-glucosyl]n-1 + [(1-&gt;4)-beta-D-glucosyl]m + acceptor + H2O.</text>
        <dbReference type="EC" id="1.14.99.56"/>
    </reaction>
</comment>
<evidence type="ECO:0000256" key="7">
    <source>
        <dbReference type="ARBA" id="ARBA00023002"/>
    </source>
</evidence>
<evidence type="ECO:0000259" key="17">
    <source>
        <dbReference type="Pfam" id="PF03443"/>
    </source>
</evidence>
<gene>
    <name evidence="18" type="ORF">BDZ85DRAFT_71737</name>
</gene>
<comment type="subcellular location">
    <subcellularLocation>
        <location evidence="2 15">Secreted</location>
    </subcellularLocation>
</comment>
<keyword evidence="18" id="KW-0378">Hydrolase</keyword>
<evidence type="ECO:0000256" key="9">
    <source>
        <dbReference type="ARBA" id="ARBA00023033"/>
    </source>
</evidence>
<dbReference type="EC" id="1.14.99.56" evidence="15"/>
<dbReference type="GO" id="GO:0008810">
    <property type="term" value="F:cellulase activity"/>
    <property type="evidence" value="ECO:0007669"/>
    <property type="project" value="UniProtKB-UniRule"/>
</dbReference>
<evidence type="ECO:0000256" key="13">
    <source>
        <dbReference type="ARBA" id="ARBA00044502"/>
    </source>
</evidence>
<feature type="signal peptide" evidence="16">
    <location>
        <begin position="1"/>
        <end position="19"/>
    </location>
</feature>
<evidence type="ECO:0000256" key="16">
    <source>
        <dbReference type="SAM" id="SignalP"/>
    </source>
</evidence>
<proteinExistence type="inferred from homology"/>
<dbReference type="GO" id="GO:0005576">
    <property type="term" value="C:extracellular region"/>
    <property type="evidence" value="ECO:0007669"/>
    <property type="project" value="UniProtKB-SubCell"/>
</dbReference>
<dbReference type="OrthoDB" id="4849160at2759"/>
<comment type="domain">
    <text evidence="15">Has a modular structure: an endo-beta-1,4-glucanase catalytic module at the N-terminus, a linker rich in serines and threonines, and a C-terminal carbohydrate-binding module (CBM).</text>
</comment>
<evidence type="ECO:0000256" key="5">
    <source>
        <dbReference type="ARBA" id="ARBA00022729"/>
    </source>
</evidence>
<dbReference type="InterPro" id="IPR005103">
    <property type="entry name" value="AA9_LPMO"/>
</dbReference>
<comment type="function">
    <text evidence="15">Lytic polysaccharide monooxygenase (LMPO) that depolymerizes crystalline and amorphous polysaccharides via the oxidation of scissile alpha- or beta-(1-4)-glycosidic bonds, yielding C1 and/or C4 oxidation products. Catalysis by LPMOs requires the reduction of the active-site copper from Cu(II) to Cu(I) by a reducing agent and H(2)O(2) or O(2) as a cosubstrate.</text>
</comment>
<name>A0A6A6GJ71_9PEZI</name>
<keyword evidence="8" id="KW-0186">Copper</keyword>
<evidence type="ECO:0000256" key="2">
    <source>
        <dbReference type="ARBA" id="ARBA00004613"/>
    </source>
</evidence>
<keyword evidence="9" id="KW-0503">Monooxygenase</keyword>
<keyword evidence="7" id="KW-0560">Oxidoreductase</keyword>
<keyword evidence="4" id="KW-0479">Metal-binding</keyword>
<evidence type="ECO:0000256" key="14">
    <source>
        <dbReference type="ARBA" id="ARBA00045077"/>
    </source>
</evidence>
<reference evidence="19" key="1">
    <citation type="journal article" date="2020" name="Stud. Mycol.">
        <title>101 Dothideomycetes genomes: A test case for predicting lifestyles and emergence of pathogens.</title>
        <authorList>
            <person name="Haridas S."/>
            <person name="Albert R."/>
            <person name="Binder M."/>
            <person name="Bloem J."/>
            <person name="LaButti K."/>
            <person name="Salamov A."/>
            <person name="Andreopoulos B."/>
            <person name="Baker S."/>
            <person name="Barry K."/>
            <person name="Bills G."/>
            <person name="Bluhm B."/>
            <person name="Cannon C."/>
            <person name="Castanera R."/>
            <person name="Culley D."/>
            <person name="Daum C."/>
            <person name="Ezra D."/>
            <person name="Gonzalez J."/>
            <person name="Henrissat B."/>
            <person name="Kuo A."/>
            <person name="Liang C."/>
            <person name="Lipzen A."/>
            <person name="Lutzoni F."/>
            <person name="Magnuson J."/>
            <person name="Mondo S."/>
            <person name="Nolan M."/>
            <person name="Ohm R."/>
            <person name="Pangilinan J."/>
            <person name="Park H.-J."/>
            <person name="Ramirez L."/>
            <person name="Alfaro M."/>
            <person name="Sun H."/>
            <person name="Tritt A."/>
            <person name="Yoshinaga Y."/>
            <person name="Zwiers L.-H."/>
            <person name="Turgeon B."/>
            <person name="Goodwin S."/>
            <person name="Spatafora J."/>
            <person name="Crous P."/>
            <person name="Grigoriev I."/>
        </authorList>
    </citation>
    <scope>NUCLEOTIDE SEQUENCE [LARGE SCALE GENOMIC DNA]</scope>
    <source>
        <strain evidence="19">CECT 20119</strain>
    </source>
</reference>
<feature type="domain" description="Auxiliary Activity family 9 catalytic" evidence="17">
    <location>
        <begin position="20"/>
        <end position="240"/>
    </location>
</feature>
<protein>
    <recommendedName>
        <fullName evidence="15">AA9 family lytic polysaccharide monooxygenase</fullName>
        <ecNumber evidence="15">1.14.99.56</ecNumber>
    </recommendedName>
    <alternativeName>
        <fullName evidence="15">Endo-beta-1,4-glucanase</fullName>
    </alternativeName>
    <alternativeName>
        <fullName evidence="15">Glycosyl hydrolase 61 family protein</fullName>
    </alternativeName>
</protein>
<sequence length="262" mass="27092">MHAPISLAALAALVTSVAAHGHLKTITSGGKAYPLIGPSWVYQPNAAGDASWRSGNQDNGFIPSDAATLASSSVGCHKLNGTDTTKGALPAKGAPVPVTAGSTLTVTWDQWPDHPGPTLDYLAKCPGACSALTSADSLQWFKIRESGLKSGTWEAAQLSKNGLTQSITIPSQIANGEYVLRHEIIALHGAGSVGGAQLYPQCVDITVSGGGSLQPAGTPGNKLYTSNDPGILINIYQNLKDYDIPGPYFPSGIANVAKKFRA</sequence>
<evidence type="ECO:0000256" key="10">
    <source>
        <dbReference type="ARBA" id="ARBA00023157"/>
    </source>
</evidence>
<dbReference type="CDD" id="cd21175">
    <property type="entry name" value="LPMO_AA9"/>
    <property type="match status" value="1"/>
</dbReference>
<keyword evidence="5 16" id="KW-0732">Signal</keyword>
<evidence type="ECO:0000256" key="15">
    <source>
        <dbReference type="RuleBase" id="RU368122"/>
    </source>
</evidence>
<dbReference type="GO" id="GO:0004497">
    <property type="term" value="F:monooxygenase activity"/>
    <property type="evidence" value="ECO:0007669"/>
    <property type="project" value="UniProtKB-KW"/>
</dbReference>
<dbReference type="PANTHER" id="PTHR33353">
    <property type="entry name" value="PUTATIVE (AFU_ORTHOLOGUE AFUA_1G12560)-RELATED"/>
    <property type="match status" value="1"/>
</dbReference>
<feature type="chain" id="PRO_5025388379" description="AA9 family lytic polysaccharide monooxygenase" evidence="16">
    <location>
        <begin position="20"/>
        <end position="262"/>
    </location>
</feature>
<accession>A0A6A6GJ71</accession>
<keyword evidence="11 15" id="KW-0119">Carbohydrate metabolism</keyword>
<evidence type="ECO:0000256" key="4">
    <source>
        <dbReference type="ARBA" id="ARBA00022723"/>
    </source>
</evidence>
<keyword evidence="3 15" id="KW-0964">Secreted</keyword>
<evidence type="ECO:0000256" key="12">
    <source>
        <dbReference type="ARBA" id="ARBA00023326"/>
    </source>
</evidence>
<keyword evidence="19" id="KW-1185">Reference proteome</keyword>
<dbReference type="GO" id="GO:0046872">
    <property type="term" value="F:metal ion binding"/>
    <property type="evidence" value="ECO:0007669"/>
    <property type="project" value="UniProtKB-KW"/>
</dbReference>
<dbReference type="PANTHER" id="PTHR33353:SF36">
    <property type="entry name" value="ENDO-BETA-1,4-GLUCANASE D"/>
    <property type="match status" value="1"/>
</dbReference>
<dbReference type="GO" id="GO:0030245">
    <property type="term" value="P:cellulose catabolic process"/>
    <property type="evidence" value="ECO:0007669"/>
    <property type="project" value="UniProtKB-UniRule"/>
</dbReference>
<keyword evidence="6 15" id="KW-0136">Cellulose degradation</keyword>